<gene>
    <name evidence="1" type="ORF">LCGC14_1345780</name>
</gene>
<reference evidence="1" key="1">
    <citation type="journal article" date="2015" name="Nature">
        <title>Complex archaea that bridge the gap between prokaryotes and eukaryotes.</title>
        <authorList>
            <person name="Spang A."/>
            <person name="Saw J.H."/>
            <person name="Jorgensen S.L."/>
            <person name="Zaremba-Niedzwiedzka K."/>
            <person name="Martijn J."/>
            <person name="Lind A.E."/>
            <person name="van Eijk R."/>
            <person name="Schleper C."/>
            <person name="Guy L."/>
            <person name="Ettema T.J."/>
        </authorList>
    </citation>
    <scope>NUCLEOTIDE SEQUENCE</scope>
</reference>
<evidence type="ECO:0000313" key="1">
    <source>
        <dbReference type="EMBL" id="KKM79851.1"/>
    </source>
</evidence>
<proteinExistence type="predicted"/>
<dbReference type="AlphaFoldDB" id="A0A0F9KYG9"/>
<comment type="caution">
    <text evidence="1">The sequence shown here is derived from an EMBL/GenBank/DDBJ whole genome shotgun (WGS) entry which is preliminary data.</text>
</comment>
<sequence>MHIQLTVIAMTDDGCLWFSRTDDSGTDAMDIAVCTLIEDDSGYYSIWTAIVDAIGLIDKWCQCCVKR</sequence>
<protein>
    <submittedName>
        <fullName evidence="1">Uncharacterized protein</fullName>
    </submittedName>
</protein>
<accession>A0A0F9KYG9</accession>
<organism evidence="1">
    <name type="scientific">marine sediment metagenome</name>
    <dbReference type="NCBI Taxonomy" id="412755"/>
    <lineage>
        <taxon>unclassified sequences</taxon>
        <taxon>metagenomes</taxon>
        <taxon>ecological metagenomes</taxon>
    </lineage>
</organism>
<dbReference type="EMBL" id="LAZR01008277">
    <property type="protein sequence ID" value="KKM79851.1"/>
    <property type="molecule type" value="Genomic_DNA"/>
</dbReference>
<name>A0A0F9KYG9_9ZZZZ</name>